<protein>
    <submittedName>
        <fullName evidence="12">Nucleoporin autopeptidase family protein</fullName>
    </submittedName>
</protein>
<keyword evidence="3" id="KW-0813">Transport</keyword>
<keyword evidence="13" id="KW-1185">Reference proteome</keyword>
<evidence type="ECO:0000313" key="13">
    <source>
        <dbReference type="Proteomes" id="UP000186804"/>
    </source>
</evidence>
<feature type="compositionally biased region" description="Polar residues" evidence="10">
    <location>
        <begin position="166"/>
        <end position="175"/>
    </location>
</feature>
<dbReference type="PROSITE" id="PS51434">
    <property type="entry name" value="NUP_C"/>
    <property type="match status" value="1"/>
</dbReference>
<keyword evidence="7" id="KW-0811">Translocation</keyword>
<reference evidence="12 13" key="1">
    <citation type="submission" date="2016-10" db="EMBL/GenBank/DDBJ databases">
        <title>Reductive evolution of mitochondrial metabolism and differential evolution of invasion-related proteins in Cryptosporidium.</title>
        <authorList>
            <person name="Liu S."/>
            <person name="Roellig D.M."/>
            <person name="Guo Y."/>
            <person name="Li N."/>
            <person name="Frace M.A."/>
            <person name="Tang K."/>
            <person name="Zhang L."/>
            <person name="Feng Y."/>
            <person name="Xiao L."/>
        </authorList>
    </citation>
    <scope>NUCLEOTIDE SEQUENCE [LARGE SCALE GENOMIC DNA]</scope>
    <source>
        <strain evidence="12">30847</strain>
    </source>
</reference>
<evidence type="ECO:0000256" key="6">
    <source>
        <dbReference type="ARBA" id="ARBA00022927"/>
    </source>
</evidence>
<evidence type="ECO:0000313" key="12">
    <source>
        <dbReference type="EMBL" id="OII76586.1"/>
    </source>
</evidence>
<dbReference type="PANTHER" id="PTHR23198">
    <property type="entry name" value="NUCLEOPORIN"/>
    <property type="match status" value="1"/>
</dbReference>
<evidence type="ECO:0000256" key="9">
    <source>
        <dbReference type="ARBA" id="ARBA00023242"/>
    </source>
</evidence>
<comment type="subcellular location">
    <subcellularLocation>
        <location evidence="1">Nucleus</location>
        <location evidence="1">Nuclear pore complex</location>
    </subcellularLocation>
</comment>
<dbReference type="InterPro" id="IPR036903">
    <property type="entry name" value="Nup98_auto-Pept-S59_dom_sf"/>
</dbReference>
<feature type="compositionally biased region" description="Polar residues" evidence="10">
    <location>
        <begin position="7"/>
        <end position="26"/>
    </location>
</feature>
<proteinExistence type="inferred from homology"/>
<feature type="compositionally biased region" description="Low complexity" evidence="10">
    <location>
        <begin position="176"/>
        <end position="188"/>
    </location>
</feature>
<feature type="region of interest" description="Disordered" evidence="10">
    <location>
        <begin position="479"/>
        <end position="503"/>
    </location>
</feature>
<evidence type="ECO:0000256" key="1">
    <source>
        <dbReference type="ARBA" id="ARBA00004567"/>
    </source>
</evidence>
<dbReference type="GeneID" id="92364293"/>
<dbReference type="GO" id="GO:0003723">
    <property type="term" value="F:RNA binding"/>
    <property type="evidence" value="ECO:0007669"/>
    <property type="project" value="TreeGrafter"/>
</dbReference>
<dbReference type="GO" id="GO:0006606">
    <property type="term" value="P:protein import into nucleus"/>
    <property type="evidence" value="ECO:0007669"/>
    <property type="project" value="TreeGrafter"/>
</dbReference>
<keyword evidence="6" id="KW-0653">Protein transport</keyword>
<feature type="region of interest" description="Disordered" evidence="10">
    <location>
        <begin position="143"/>
        <end position="199"/>
    </location>
</feature>
<gene>
    <name evidence="12" type="ORF">cand_001080</name>
</gene>
<dbReference type="GO" id="GO:0017056">
    <property type="term" value="F:structural constituent of nuclear pore"/>
    <property type="evidence" value="ECO:0007669"/>
    <property type="project" value="InterPro"/>
</dbReference>
<evidence type="ECO:0000256" key="10">
    <source>
        <dbReference type="SAM" id="MobiDB-lite"/>
    </source>
</evidence>
<dbReference type="GO" id="GO:0006405">
    <property type="term" value="P:RNA export from nucleus"/>
    <property type="evidence" value="ECO:0007669"/>
    <property type="project" value="TreeGrafter"/>
</dbReference>
<comment type="caution">
    <text evidence="12">The sequence shown here is derived from an EMBL/GenBank/DDBJ whole genome shotgun (WGS) entry which is preliminary data.</text>
</comment>
<feature type="domain" description="Peptidase S59" evidence="11">
    <location>
        <begin position="939"/>
        <end position="1076"/>
    </location>
</feature>
<dbReference type="SUPFAM" id="SSF82215">
    <property type="entry name" value="C-terminal autoproteolytic domain of nucleoporin nup98"/>
    <property type="match status" value="1"/>
</dbReference>
<keyword evidence="8" id="KW-0906">Nuclear pore complex</keyword>
<accession>A0A1J4MQR1</accession>
<dbReference type="GO" id="GO:0000973">
    <property type="term" value="P:post-transcriptional tethering of RNA polymerase II gene DNA at nuclear periphery"/>
    <property type="evidence" value="ECO:0007669"/>
    <property type="project" value="TreeGrafter"/>
</dbReference>
<dbReference type="GO" id="GO:0034398">
    <property type="term" value="P:telomere tethering at nuclear periphery"/>
    <property type="evidence" value="ECO:0007669"/>
    <property type="project" value="TreeGrafter"/>
</dbReference>
<evidence type="ECO:0000256" key="2">
    <source>
        <dbReference type="ARBA" id="ARBA00008926"/>
    </source>
</evidence>
<name>A0A1J4MQR1_9CRYT</name>
<feature type="compositionally biased region" description="Low complexity" evidence="10">
    <location>
        <begin position="259"/>
        <end position="277"/>
    </location>
</feature>
<evidence type="ECO:0000256" key="7">
    <source>
        <dbReference type="ARBA" id="ARBA00023010"/>
    </source>
</evidence>
<keyword evidence="5" id="KW-0509">mRNA transport</keyword>
<keyword evidence="4" id="KW-0068">Autocatalytic cleavage</keyword>
<evidence type="ECO:0000256" key="4">
    <source>
        <dbReference type="ARBA" id="ARBA00022813"/>
    </source>
</evidence>
<dbReference type="Proteomes" id="UP000186804">
    <property type="component" value="Unassembled WGS sequence"/>
</dbReference>
<feature type="compositionally biased region" description="Polar residues" evidence="10">
    <location>
        <begin position="189"/>
        <end position="199"/>
    </location>
</feature>
<dbReference type="InterPro" id="IPR007230">
    <property type="entry name" value="Nup98_auto-Pept-S59_dom"/>
</dbReference>
<organism evidence="12 13">
    <name type="scientific">Cryptosporidium andersoni</name>
    <dbReference type="NCBI Taxonomy" id="117008"/>
    <lineage>
        <taxon>Eukaryota</taxon>
        <taxon>Sar</taxon>
        <taxon>Alveolata</taxon>
        <taxon>Apicomplexa</taxon>
        <taxon>Conoidasida</taxon>
        <taxon>Coccidia</taxon>
        <taxon>Eucoccidiorida</taxon>
        <taxon>Eimeriorina</taxon>
        <taxon>Cryptosporidiidae</taxon>
        <taxon>Cryptosporidium</taxon>
    </lineage>
</organism>
<feature type="region of interest" description="Disordered" evidence="10">
    <location>
        <begin position="857"/>
        <end position="880"/>
    </location>
</feature>
<dbReference type="RefSeq" id="XP_067068432.1">
    <property type="nucleotide sequence ID" value="XM_067210357.1"/>
</dbReference>
<comment type="similarity">
    <text evidence="2">Belongs to the nucleoporin GLFG family.</text>
</comment>
<dbReference type="Gene3D" id="3.30.1610.10">
    <property type="entry name" value="Peptidase S59, nucleoporin"/>
    <property type="match status" value="1"/>
</dbReference>
<dbReference type="GO" id="GO:0008139">
    <property type="term" value="F:nuclear localization sequence binding"/>
    <property type="evidence" value="ECO:0007669"/>
    <property type="project" value="TreeGrafter"/>
</dbReference>
<feature type="region of interest" description="Disordered" evidence="10">
    <location>
        <begin position="1"/>
        <end position="26"/>
    </location>
</feature>
<dbReference type="VEuPathDB" id="CryptoDB:cand_001080"/>
<dbReference type="InterPro" id="IPR021967">
    <property type="entry name" value="Nup98_C"/>
</dbReference>
<feature type="region of interest" description="Disordered" evidence="10">
    <location>
        <begin position="245"/>
        <end position="277"/>
    </location>
</feature>
<sequence>MLGGGTFSSNLGQQPTGGLFGQSTTFGSGLGQPAGASIGQNTSGITQSSSAGLFNSSTSVFGSGASNTGLFGFGQVNTSSTFGQPSTGLFGQSVGSFGNTTPATSQPSIFGAPSAVNTTSGIFGSSTPSTNLFGSFQNSFGNSTGFGSQNQQQSQQSSTAGFFGQPSNTNASIFGSSTTQTFNNSNTSPFGSSLTQNSSVFGTEKRGTKGITFQPIVDSDSQARIMSIVYQKDIDQKKSVEEIRWEDYQEKRGPSGSISSVETTTSTPLTSTNPFSMNTFGTSNSGGFFGSTTGTTTTTNNSIFGQPTTGSLGSTGVATSGSLFGSSSAQTTNSTGIFGGSSLFGSTSLNTQNTTQGFGMSTTPATANSGLFSSSLGTTNSGGLLGTSASNTGLFGQPATSTSNSGLFSQTTTTSSFGDFNNSLSNKLTGTSNSFGQTTTGIGSTSSFGTGILQNQGNTFGTANTGLGTSLFGQPNTSGLSTGSNLLQTSGSSNNSSLTTTNLFSSTQPAGTSLFGNTNTSNGFTFGNIGTNSQPLASNLGISGLSNTNSGLSGQTTHNLSQPSLGSSIGQNNLFGSQSTLSSTPSLFNNTSLTNMTNSNLFGMTNNTSNQNQNSLGLPTIRTISNSQLTNMNSTINSINSTSSISLNKLNSQNNFSLQNSSDRNKSLWLWKPLPQCITRSGKYRFESSPQAHSNEGTNTYQNRINSELALPALAAESAKHTNSLLTSVRRVERSADSQTPATFLNLLERQQQFYDAIQSPEGTNSPISNTQKSMVFSTVHRTSQPHFSSIDEAFEDAVDDANLVKSPRQLRNISDREPTSVSGLLNLESISRMSKDIQFSKDHTRTSIGRASIESIGSSRTPHIAAPRISGTNSMSSERPIRTSIGLTTPRPILRKAEVSKYDITGTSNTTLNLIEQKETYSRTREQFIASLTPILTKPSYYCIPSIEALSTFTEDRLATVEDFRVIREGVGEIMWPGLTDLRGLNLDHIISIEPLCVSVYGEDDSTIPVGEGLNKKAIILLKNCKPKNISTSGNIEEFNAKRISQIKTYTEQMGATFISLDTVTWDWRFEVAHFSRYKFPDIESFENQEPQSNLNELSKDMIFPNNITKSPINSNNEELVQSVKLNNIESKKATLQSNRQKILQTGNNQLTSLYSQLTKDCHKFGSRCLLSLNTVSSRSSINISSNGIIVIPHCTNSHSKYSICSSRTLVTFYKLSITNINLQNKTIDMGTTKCNLNEIQKLKENNPNNKNIPRRVIRAWLKVYFNLIGDRETTISNGTVSLHTLIKLTFLLWNISKQELIISEHLRDHEDIYYLASYTEETLCLLCSLLFFHIKSEVSSRNSQTQNQTSQMIFEFVSWWLQKVNSKLNKNFNKDYKPKTNTLSDYVNNIMLNMTKYISSGLIPEGILESINDMGSLILPRLTALCAANGYGVNINISQAVADTLLWWKYTGLEVSISDTTLLLTKLLAGYIDPSVASIAFNWRIIFGMLLWHPPVSENKISESNNGLVYNAMEAYELNMNGKFLFLTSEDSNKQKITYTQQEADQCIPKLSNIFESNSNMLSMDFSLVWIVSNILDMYLQISHRNQYTKDISSNYMNKLHLNFIQQLEFIGLWEWSLFVALHLQKTTNTSIYSHIFHDILLRNIPNSFPIHSEFSEEKFENLYLWKFLINTLGLPKIWLLETLAWNFAYSGNFEAAASSLLLLYKTYYKSDECNSEENILLFSRFINNSVNSQSEIIINVVEYLFDIHVLPKLLMELSTIYFTELKEQSNRYLQYANLSNNQNIIKLLLQTYSYFEDIHNPDCTIYTRWNICKLLVETTIYFLKIIGLYDLNISENYEINKSTTAQVKKNLTQILHKQFEVPPLLESTLLYLVVILLHPLLQMSSNSSQSPVLWHLVCNVQFVSFENNPGLNKIK</sequence>
<feature type="compositionally biased region" description="Low complexity" evidence="10">
    <location>
        <begin position="143"/>
        <end position="165"/>
    </location>
</feature>
<dbReference type="OrthoDB" id="448516at2759"/>
<dbReference type="EMBL" id="LRBS01000057">
    <property type="protein sequence ID" value="OII76586.1"/>
    <property type="molecule type" value="Genomic_DNA"/>
</dbReference>
<dbReference type="InterPro" id="IPR037665">
    <property type="entry name" value="Nucleoporin_S59-like"/>
</dbReference>
<dbReference type="PANTHER" id="PTHR23198:SF6">
    <property type="entry name" value="NUCLEAR PORE COMPLEX PROTEIN NUP98-NUP96"/>
    <property type="match status" value="1"/>
</dbReference>
<evidence type="ECO:0000256" key="8">
    <source>
        <dbReference type="ARBA" id="ARBA00023132"/>
    </source>
</evidence>
<evidence type="ECO:0000256" key="3">
    <source>
        <dbReference type="ARBA" id="ARBA00022448"/>
    </source>
</evidence>
<evidence type="ECO:0000256" key="5">
    <source>
        <dbReference type="ARBA" id="ARBA00022816"/>
    </source>
</evidence>
<dbReference type="Pfam" id="PF12110">
    <property type="entry name" value="Nup96"/>
    <property type="match status" value="1"/>
</dbReference>
<keyword evidence="9" id="KW-0539">Nucleus</keyword>
<evidence type="ECO:0000259" key="11">
    <source>
        <dbReference type="PROSITE" id="PS51434"/>
    </source>
</evidence>
<dbReference type="GO" id="GO:0044614">
    <property type="term" value="C:nuclear pore cytoplasmic filaments"/>
    <property type="evidence" value="ECO:0007669"/>
    <property type="project" value="TreeGrafter"/>
</dbReference>
<dbReference type="Pfam" id="PF04096">
    <property type="entry name" value="Nucleoporin2"/>
    <property type="match status" value="1"/>
</dbReference>
<dbReference type="GO" id="GO:0051028">
    <property type="term" value="P:mRNA transport"/>
    <property type="evidence" value="ECO:0007669"/>
    <property type="project" value="UniProtKB-KW"/>
</dbReference>